<proteinExistence type="predicted"/>
<dbReference type="EMBL" id="RFKV01000082">
    <property type="protein sequence ID" value="RMD76931.1"/>
    <property type="molecule type" value="Genomic_DNA"/>
</dbReference>
<dbReference type="AlphaFoldDB" id="A0A3M0Z1M0"/>
<accession>A0A3M0Z1M0</accession>
<gene>
    <name evidence="1" type="ORF">D6810_02525</name>
</gene>
<evidence type="ECO:0000313" key="2">
    <source>
        <dbReference type="Proteomes" id="UP000269410"/>
    </source>
</evidence>
<sequence length="96" mass="10898">MTEKMPDSNTSPVEANLSTIPATLKRLRRLGPNELLKQTEEFIQKKVERSGEGETAEMCILFFTGILPILKAKNCDFPSAYSFVFRVVKVVSFYIH</sequence>
<protein>
    <submittedName>
        <fullName evidence="1">Uncharacterized protein</fullName>
    </submittedName>
</protein>
<name>A0A3M0Z1M0_9BACT</name>
<reference evidence="1 2" key="1">
    <citation type="submission" date="2018-10" db="EMBL/GenBank/DDBJ databases">
        <title>Thermophilic Lithotrophy and Phototrophy in an Intertidal, Iron-rich, Geothermal Spring.</title>
        <authorList>
            <person name="Ward L.M."/>
            <person name="Idei A."/>
            <person name="Nakagawa M."/>
            <person name="Ueno Y."/>
            <person name="Fischer W."/>
            <person name="Mcglynn S.E."/>
        </authorList>
    </citation>
    <scope>NUCLEOTIDE SEQUENCE [LARGE SCALE GENOMIC DNA]</scope>
    <source>
        <strain evidence="1">J137</strain>
    </source>
</reference>
<dbReference type="Proteomes" id="UP000269410">
    <property type="component" value="Unassembled WGS sequence"/>
</dbReference>
<organism evidence="1 2">
    <name type="scientific">Candidatus Dojkabacteria bacterium</name>
    <dbReference type="NCBI Taxonomy" id="2099670"/>
    <lineage>
        <taxon>Bacteria</taxon>
        <taxon>Candidatus Dojkabacteria</taxon>
    </lineage>
</organism>
<comment type="caution">
    <text evidence="1">The sequence shown here is derived from an EMBL/GenBank/DDBJ whole genome shotgun (WGS) entry which is preliminary data.</text>
</comment>
<evidence type="ECO:0000313" key="1">
    <source>
        <dbReference type="EMBL" id="RMD76931.1"/>
    </source>
</evidence>